<gene>
    <name evidence="2" type="ORF">Ga0061064_0666</name>
</gene>
<dbReference type="RefSeq" id="WP_055438325.1">
    <property type="nucleotide sequence ID" value="NZ_CYHB01000001.1"/>
</dbReference>
<organism evidence="2 3">
    <name type="scientific">Pseudidiomarina woesei</name>
    <dbReference type="NCBI Taxonomy" id="1381080"/>
    <lineage>
        <taxon>Bacteria</taxon>
        <taxon>Pseudomonadati</taxon>
        <taxon>Pseudomonadota</taxon>
        <taxon>Gammaproteobacteria</taxon>
        <taxon>Alteromonadales</taxon>
        <taxon>Idiomarinaceae</taxon>
        <taxon>Pseudidiomarina</taxon>
    </lineage>
</organism>
<evidence type="ECO:0000313" key="3">
    <source>
        <dbReference type="Proteomes" id="UP000182598"/>
    </source>
</evidence>
<dbReference type="InterPro" id="IPR012902">
    <property type="entry name" value="N_methyl_site"/>
</dbReference>
<accession>A0A0K6GXU7</accession>
<dbReference type="AlphaFoldDB" id="A0A0K6GXU7"/>
<keyword evidence="1" id="KW-0812">Transmembrane</keyword>
<dbReference type="EMBL" id="CYHB01000001">
    <property type="protein sequence ID" value="CUA83551.1"/>
    <property type="molecule type" value="Genomic_DNA"/>
</dbReference>
<dbReference type="NCBIfam" id="TIGR02532">
    <property type="entry name" value="IV_pilin_GFxxxE"/>
    <property type="match status" value="1"/>
</dbReference>
<dbReference type="OrthoDB" id="6238200at2"/>
<evidence type="ECO:0000313" key="2">
    <source>
        <dbReference type="EMBL" id="CUA83551.1"/>
    </source>
</evidence>
<keyword evidence="3" id="KW-1185">Reference proteome</keyword>
<dbReference type="Proteomes" id="UP000182598">
    <property type="component" value="Unassembled WGS sequence"/>
</dbReference>
<reference evidence="3" key="1">
    <citation type="submission" date="2015-08" db="EMBL/GenBank/DDBJ databases">
        <authorList>
            <person name="Varghese N."/>
        </authorList>
    </citation>
    <scope>NUCLEOTIDE SEQUENCE [LARGE SCALE GENOMIC DNA]</scope>
    <source>
        <strain evidence="3">DSM 27808</strain>
    </source>
</reference>
<keyword evidence="1" id="KW-0472">Membrane</keyword>
<name>A0A0K6GXU7_9GAMM</name>
<keyword evidence="1" id="KW-1133">Transmembrane helix</keyword>
<dbReference type="SUPFAM" id="SSF54523">
    <property type="entry name" value="Pili subunits"/>
    <property type="match status" value="1"/>
</dbReference>
<protein>
    <submittedName>
        <fullName evidence="2">Prepilin-type N-terminal cleavage/methylation domain</fullName>
    </submittedName>
</protein>
<sequence>MQKQGFVLLEVIAAVVILSSLMVVTTQVWQSMAKNRNQHDWITDAEMIRQATLDYWVNQGTPPTTLSDVFTTTQLASFTKPWQQSWYFVESDHWLELSIDAPSVAEADWFASQVAGAFAQSERLIVPIWQPAGSWSTEHLLHRTPVFDKPHLNSMEADLDMTNQVISNVANLNANQIDADSIVASSILSTSLRATSIEVDTLYVADVITPQHRLSTLAYWVDEYEQLWLSCQQQGKCM</sequence>
<feature type="transmembrane region" description="Helical" evidence="1">
    <location>
        <begin position="6"/>
        <end position="29"/>
    </location>
</feature>
<evidence type="ECO:0000256" key="1">
    <source>
        <dbReference type="SAM" id="Phobius"/>
    </source>
</evidence>
<dbReference type="InterPro" id="IPR045584">
    <property type="entry name" value="Pilin-like"/>
</dbReference>
<proteinExistence type="predicted"/>